<comment type="caution">
    <text evidence="2">The sequence shown here is derived from an EMBL/GenBank/DDBJ whole genome shotgun (WGS) entry which is preliminary data.</text>
</comment>
<dbReference type="InterPro" id="IPR013486">
    <property type="entry name" value="SpoIID/LytB"/>
</dbReference>
<dbReference type="PANTHER" id="PTHR30032">
    <property type="entry name" value="N-ACETYLMURAMOYL-L-ALANINE AMIDASE-RELATED"/>
    <property type="match status" value="1"/>
</dbReference>
<dbReference type="GO" id="GO:0030435">
    <property type="term" value="P:sporulation resulting in formation of a cellular spore"/>
    <property type="evidence" value="ECO:0007669"/>
    <property type="project" value="InterPro"/>
</dbReference>
<sequence>METSKIKVGLLSGVPTIKLRSPEGLHVKGHGLSFSCKELEIHTDETFPVKRLYRVFTDDFERLEDALDTALKSDESPIRGAVEVGRGIEPYVHWGYHNAGFWAFAGEFDGEEEALSFARHLEEKGERPWIKSELRGNCPDKVKVITEKGELEAELPLDIIPSGDKTLVLDLPVGEGFHWEHRENLHYRGSFEVLGTPGGGLYLVNRVSLEDYLKSVVSSEMGEAPLEALKAQAIAARNTLLSTLKRHHYYDPFDICATDHCQVYLGVKGENEMSSRAVEETSGEILVFEGKICDTRFAKVCGGVTENFEQVWGGKSIDYLISHRDSDSNGLLLRTEEEVRNFIDDPPPSFCSDHELFRWKIKVDRKKLESIVKEKTGTSLELIDIIPVRRGASGRIIEIKLIGKERELIIRGELRIRNALSESHLYSSLFYVVKLGEKDGLPDAFEFRGGGFGHGVGMCQIGAIGMARMGYNYREILAHYYPGTDLIKVE</sequence>
<accession>A0A7C1BDY2</accession>
<dbReference type="NCBIfam" id="TIGR02669">
    <property type="entry name" value="SpoIID_LytB"/>
    <property type="match status" value="1"/>
</dbReference>
<evidence type="ECO:0000313" key="2">
    <source>
        <dbReference type="EMBL" id="HDM90509.1"/>
    </source>
</evidence>
<dbReference type="AlphaFoldDB" id="A0A7C1BDY2"/>
<feature type="domain" description="Sporulation stage II protein D amidase enhancer LytB N-terminal" evidence="1">
    <location>
        <begin position="200"/>
        <end position="288"/>
    </location>
</feature>
<organism evidence="2">
    <name type="scientific">candidate division WOR-3 bacterium</name>
    <dbReference type="NCBI Taxonomy" id="2052148"/>
    <lineage>
        <taxon>Bacteria</taxon>
        <taxon>Bacteria division WOR-3</taxon>
    </lineage>
</organism>
<proteinExistence type="predicted"/>
<evidence type="ECO:0000259" key="1">
    <source>
        <dbReference type="Pfam" id="PF08486"/>
    </source>
</evidence>
<dbReference type="Proteomes" id="UP000885931">
    <property type="component" value="Unassembled WGS sequence"/>
</dbReference>
<protein>
    <submittedName>
        <fullName evidence="2">SpoIID/LytB domain-containing protein</fullName>
    </submittedName>
</protein>
<dbReference type="GO" id="GO:0030288">
    <property type="term" value="C:outer membrane-bounded periplasmic space"/>
    <property type="evidence" value="ECO:0007669"/>
    <property type="project" value="TreeGrafter"/>
</dbReference>
<gene>
    <name evidence="2" type="ORF">ENG67_04805</name>
</gene>
<name>A0A7C1BDY2_UNCW3</name>
<dbReference type="InterPro" id="IPR051922">
    <property type="entry name" value="Bact_Sporulation_Assoc"/>
</dbReference>
<dbReference type="PANTHER" id="PTHR30032:SF4">
    <property type="entry name" value="AMIDASE ENHANCER"/>
    <property type="match status" value="1"/>
</dbReference>
<reference evidence="2" key="1">
    <citation type="journal article" date="2020" name="mSystems">
        <title>Genome- and Community-Level Interaction Insights into Carbon Utilization and Element Cycling Functions of Hydrothermarchaeota in Hydrothermal Sediment.</title>
        <authorList>
            <person name="Zhou Z."/>
            <person name="Liu Y."/>
            <person name="Xu W."/>
            <person name="Pan J."/>
            <person name="Luo Z.H."/>
            <person name="Li M."/>
        </authorList>
    </citation>
    <scope>NUCLEOTIDE SEQUENCE [LARGE SCALE GENOMIC DNA]</scope>
    <source>
        <strain evidence="2">HyVt-237</strain>
    </source>
</reference>
<dbReference type="EMBL" id="DRBW01000183">
    <property type="protein sequence ID" value="HDM90509.1"/>
    <property type="molecule type" value="Genomic_DNA"/>
</dbReference>
<dbReference type="Pfam" id="PF08486">
    <property type="entry name" value="SpoIID"/>
    <property type="match status" value="1"/>
</dbReference>
<dbReference type="InterPro" id="IPR013693">
    <property type="entry name" value="SpoIID/LytB_N"/>
</dbReference>